<evidence type="ECO:0008006" key="4">
    <source>
        <dbReference type="Google" id="ProtNLM"/>
    </source>
</evidence>
<evidence type="ECO:0000313" key="3">
    <source>
        <dbReference type="Proteomes" id="UP000186819"/>
    </source>
</evidence>
<name>A0A1N7CND3_9RHOO</name>
<dbReference type="AlphaFoldDB" id="A0A1N7CND3"/>
<reference evidence="3" key="1">
    <citation type="submission" date="2017-01" db="EMBL/GenBank/DDBJ databases">
        <authorList>
            <person name="Varghese N."/>
            <person name="Submissions S."/>
        </authorList>
    </citation>
    <scope>NUCLEOTIDE SEQUENCE [LARGE SCALE GENOMIC DNA]</scope>
    <source>
        <strain evidence="3">ATCC 51758</strain>
    </source>
</reference>
<feature type="signal peptide" evidence="1">
    <location>
        <begin position="1"/>
        <end position="33"/>
    </location>
</feature>
<feature type="chain" id="PRO_5012839832" description="TIGR03016 family PEP-CTERM system-associated outer membrane protein" evidence="1">
    <location>
        <begin position="34"/>
        <end position="679"/>
    </location>
</feature>
<keyword evidence="1" id="KW-0732">Signal</keyword>
<accession>A0A1N7CND3</accession>
<dbReference type="STRING" id="34027.SAMN05421829_1265"/>
<dbReference type="EMBL" id="FTMD01000026">
    <property type="protein sequence ID" value="SIR65092.1"/>
    <property type="molecule type" value="Genomic_DNA"/>
</dbReference>
<organism evidence="2 3">
    <name type="scientific">Aromatoleum tolulyticum</name>
    <dbReference type="NCBI Taxonomy" id="34027"/>
    <lineage>
        <taxon>Bacteria</taxon>
        <taxon>Pseudomonadati</taxon>
        <taxon>Pseudomonadota</taxon>
        <taxon>Betaproteobacteria</taxon>
        <taxon>Rhodocyclales</taxon>
        <taxon>Rhodocyclaceae</taxon>
        <taxon>Aromatoleum</taxon>
    </lineage>
</organism>
<protein>
    <recommendedName>
        <fullName evidence="4">TIGR03016 family PEP-CTERM system-associated outer membrane protein</fullName>
    </recommendedName>
</protein>
<evidence type="ECO:0000313" key="2">
    <source>
        <dbReference type="EMBL" id="SIR65092.1"/>
    </source>
</evidence>
<sequence>MSRRAGQAFPVPVQTVLRSLLMMLAATCAPLRAEDVALFAFTGMEGHVATRYLDDRSATTQGSGIARSRSEQAESGWRNELFVMTNSYIYHPNFLTLDVGGGPILQFGELDVDNDTTRSRGALYNLVGRATFLRGKPVNGSLFYEHLNPTLSLAPGEVLQQETTRYGAELVSTPAAGAWPARLEFTRSEANGRSGERLMNDRQDLLNLRIGRDFGDSGSTQLQYQGSRQDSVSGSTALPIQAAASTAHSLNVDTRLHFGANGKHELINLLSMNRRRYVIDGNAEPEQVDANALLDLRLKHSPELASSGSWHYSFNDNGDRAAFTHAFASALDWSPDKDLELSLDARAENHRAGPFSMSDRGVGASVGHVQALPLGSLRTSYRLRHERRSQRAQAQDALMIGERASLAGSTATTLVLPHVVAGSVVVSSATRSQVYLENIDYELTTVGRTTRLRRLAGGAILDGEEVLVDYAYDLGGTFAHAQTDQTLNANWALTPQFSIYLREHRSAAEVLTGTPSFPLDDSRSRLFGARADFPLHAGVALTAGGSVEREKIEDRLSPLTRASAELYVQTEEPPFDIGNFGVSLRRMTMDYANSPQDMDLRGYGLRFTTRRFGADLSAVRNFECDSGGPMMRCRSNDAINVQWRERRLTMTARLARGRETQGDFERAHTLVQFTLRRDL</sequence>
<gene>
    <name evidence="2" type="ORF">SAMN05421829_1265</name>
</gene>
<evidence type="ECO:0000256" key="1">
    <source>
        <dbReference type="SAM" id="SignalP"/>
    </source>
</evidence>
<proteinExistence type="predicted"/>
<keyword evidence="3" id="KW-1185">Reference proteome</keyword>
<dbReference type="Proteomes" id="UP000186819">
    <property type="component" value="Unassembled WGS sequence"/>
</dbReference>